<sequence>MAPRLKFLKVEDFRSIRGPAGVSLDAPAVLIHGPNGTGKTSLLSSIELALTGSVPSLARLDRDYMAYLPHKLAKNGLGRVSIQAEGVGSKTEASLEINGQAIVGSALLDGDQSRFYLERCYLAQVTLGRLLEIYEHQDNRDTASPLTRFVKEMLGLDALDSLIDGLHAAGDVRRFRESAPHFWAARADAPMLERGVDEATEIEQACRDEMIKTENDLRELLGPQFVADGPIDIEALRAVVKSDIEERETKLADLARIRRDLAAAKAQLLEASTSEEEGERIAAEQVSSATRDAFARWRSVAGQQLEVLLRSIQKKFTDVVSVDVSPATAHAKALAIVSSALSRAQTALTNDDEIIRSLSGAQVSVQQGQGRLKLIDEQLADAGGANRALAEALATISSHIENEICPVCSRNFAEISEEQLASHVSEEVARLVAVAGRVEALVRDRATTAAAVVATQRQEADLFARRLPNDRRDAILLELADLTEWMNALDSLADAASNGGRLWEEAKQAAERLSVLRSRISSISGLRAELVSYGQRLSLQPFPADVPLEEIVDEILTQVQYRSAQEAKSGDQGDRALRLLDKLEVNQRELDNATIDLATAFEDERRTTALRQESERRIAVAKGLLAQAQAVRADEARRVFNKELNAVWRDLFIRLAPDEAFVPAFALPSIPGRAVEAVLETHYRSGGKGGNPRAMLSAGNLNTAALTLFLGLHLSVSPALPWLVLDDPVQSMDDVHIAQFAALLRTLKQHGRQIIIAVHDRQLFDYLTLELSPTYNGDRLITIELGRDSDGMTTAPWSLMSFRPDRAIAA</sequence>
<dbReference type="KEGG" id="bjp:RN69_39905"/>
<dbReference type="Pfam" id="PF02463">
    <property type="entry name" value="SMC_N"/>
    <property type="match status" value="1"/>
</dbReference>
<dbReference type="PANTHER" id="PTHR32114">
    <property type="entry name" value="ABC TRANSPORTER ABCH.3"/>
    <property type="match status" value="1"/>
</dbReference>
<dbReference type="Gene3D" id="3.40.50.300">
    <property type="entry name" value="P-loop containing nucleotide triphosphate hydrolases"/>
    <property type="match status" value="2"/>
</dbReference>
<proteinExistence type="predicted"/>
<dbReference type="InterPro" id="IPR027417">
    <property type="entry name" value="P-loop_NTPase"/>
</dbReference>
<protein>
    <submittedName>
        <fullName evidence="1">Uncharacterized protein</fullName>
    </submittedName>
</protein>
<name>A0A0A3XUH6_BRAJP</name>
<evidence type="ECO:0000313" key="1">
    <source>
        <dbReference type="EMBL" id="KGT76944.1"/>
    </source>
</evidence>
<gene>
    <name evidence="1" type="ORF">MA20_25650</name>
</gene>
<dbReference type="EMBL" id="JRPN01000019">
    <property type="protein sequence ID" value="KGT76944.1"/>
    <property type="molecule type" value="Genomic_DNA"/>
</dbReference>
<dbReference type="AlphaFoldDB" id="A0A0A3XUH6"/>
<comment type="caution">
    <text evidence="1">The sequence shown here is derived from an EMBL/GenBank/DDBJ whole genome shotgun (WGS) entry which is preliminary data.</text>
</comment>
<dbReference type="SUPFAM" id="SSF52540">
    <property type="entry name" value="P-loop containing nucleoside triphosphate hydrolases"/>
    <property type="match status" value="1"/>
</dbReference>
<reference evidence="1 2" key="1">
    <citation type="submission" date="2014-09" db="EMBL/GenBank/DDBJ databases">
        <title>Draft genome of Bradyrhizobium japonicum Is-34.</title>
        <authorList>
            <person name="Tsurumaru H."/>
            <person name="Yamakawa T."/>
            <person name="Hashimoto S."/>
            <person name="Okizaki K."/>
            <person name="Kanesaki Y."/>
            <person name="Yoshikawa H."/>
            <person name="Yajima S."/>
        </authorList>
    </citation>
    <scope>NUCLEOTIDE SEQUENCE [LARGE SCALE GENOMIC DNA]</scope>
    <source>
        <strain evidence="1 2">Is-34</strain>
    </source>
</reference>
<dbReference type="PANTHER" id="PTHR32114:SF2">
    <property type="entry name" value="ABC TRANSPORTER ABCH.3"/>
    <property type="match status" value="1"/>
</dbReference>
<dbReference type="Proteomes" id="UP000030377">
    <property type="component" value="Unassembled WGS sequence"/>
</dbReference>
<dbReference type="PATRIC" id="fig|375.37.peg.7048"/>
<accession>A0A0A3XUH6</accession>
<organism evidence="1 2">
    <name type="scientific">Bradyrhizobium japonicum</name>
    <dbReference type="NCBI Taxonomy" id="375"/>
    <lineage>
        <taxon>Bacteria</taxon>
        <taxon>Pseudomonadati</taxon>
        <taxon>Pseudomonadota</taxon>
        <taxon>Alphaproteobacteria</taxon>
        <taxon>Hyphomicrobiales</taxon>
        <taxon>Nitrobacteraceae</taxon>
        <taxon>Bradyrhizobium</taxon>
    </lineage>
</organism>
<evidence type="ECO:0000313" key="2">
    <source>
        <dbReference type="Proteomes" id="UP000030377"/>
    </source>
</evidence>
<dbReference type="InterPro" id="IPR003395">
    <property type="entry name" value="RecF/RecN/SMC_N"/>
</dbReference>